<protein>
    <submittedName>
        <fullName evidence="2">Nucleoside triphosphate pyrophosphohydrolase</fullName>
        <ecNumber evidence="2">3.6.1.9</ecNumber>
    </submittedName>
</protein>
<keyword evidence="2" id="KW-0378">Hydrolase</keyword>
<dbReference type="InterPro" id="IPR004518">
    <property type="entry name" value="MazG-like_dom"/>
</dbReference>
<dbReference type="Pfam" id="PF03819">
    <property type="entry name" value="MazG"/>
    <property type="match status" value="2"/>
</dbReference>
<dbReference type="InterPro" id="IPR048015">
    <property type="entry name" value="NTP-PPase_MazG-like_N"/>
</dbReference>
<reference evidence="2 3" key="1">
    <citation type="submission" date="2022-11" db="EMBL/GenBank/DDBJ databases">
        <title>Desulfobotulus tamanensis H1 sp. nov. - anaerobic, alkaliphilic, sulphate reducing bacterium isolated from terrestrial mud volcano.</title>
        <authorList>
            <person name="Frolova A."/>
            <person name="Merkel A.Y."/>
            <person name="Slobodkin A.I."/>
        </authorList>
    </citation>
    <scope>NUCLEOTIDE SEQUENCE [LARGE SCALE GENOMIC DNA]</scope>
    <source>
        <strain evidence="2 3">H1</strain>
    </source>
</reference>
<dbReference type="PANTHER" id="PTHR30522">
    <property type="entry name" value="NUCLEOSIDE TRIPHOSPHATE PYROPHOSPHOHYDROLASE"/>
    <property type="match status" value="1"/>
</dbReference>
<name>A0ABT3N4W6_9BACT</name>
<sequence>MKNELSDVWSAECSLVSLWQILKRLRGEGGCPWDQKQTPESMISYFFGESYELADAVDEGRPQEVCEELGDVLFQLLFIAFLYEEKGAFRLQDVLRAIETKLIRRHPHVFGEEKLDTVEAVAQRWEEIKGVEKMENSRQFSVLSGIPRSQPSLALAMEVSRKVATVGFDWQKEEQVWEKVNEEMAEFRQSLDQNDPDQAAMEFGDLLFSLVNVARFRAIDPEQSLTNMVVKFTRRFQHMEAALLDAGKQAADQGPQELERLWQAAKACELKE</sequence>
<comment type="caution">
    <text evidence="2">The sequence shown here is derived from an EMBL/GenBank/DDBJ whole genome shotgun (WGS) entry which is preliminary data.</text>
</comment>
<dbReference type="NCBIfam" id="NF007113">
    <property type="entry name" value="PRK09562.1"/>
    <property type="match status" value="1"/>
</dbReference>
<accession>A0ABT3N4W6</accession>
<dbReference type="InterPro" id="IPR048011">
    <property type="entry name" value="NTP-PPase_MazG-like_C"/>
</dbReference>
<dbReference type="CDD" id="cd11528">
    <property type="entry name" value="NTP-PPase_MazG_Nterm"/>
    <property type="match status" value="1"/>
</dbReference>
<feature type="domain" description="NTP pyrophosphohydrolase MazG-like" evidence="1">
    <location>
        <begin position="37"/>
        <end position="110"/>
    </location>
</feature>
<dbReference type="PANTHER" id="PTHR30522:SF0">
    <property type="entry name" value="NUCLEOSIDE TRIPHOSPHATE PYROPHOSPHOHYDROLASE"/>
    <property type="match status" value="1"/>
</dbReference>
<evidence type="ECO:0000313" key="2">
    <source>
        <dbReference type="EMBL" id="MCW7752488.1"/>
    </source>
</evidence>
<dbReference type="SUPFAM" id="SSF101386">
    <property type="entry name" value="all-alpha NTP pyrophosphatases"/>
    <property type="match status" value="2"/>
</dbReference>
<gene>
    <name evidence="2" type="primary">mazG</name>
    <name evidence="2" type="ORF">OOT00_00650</name>
</gene>
<feature type="domain" description="NTP pyrophosphohydrolase MazG-like" evidence="1">
    <location>
        <begin position="171"/>
        <end position="238"/>
    </location>
</feature>
<organism evidence="2 3">
    <name type="scientific">Desulfobotulus pelophilus</name>
    <dbReference type="NCBI Taxonomy" id="2823377"/>
    <lineage>
        <taxon>Bacteria</taxon>
        <taxon>Pseudomonadati</taxon>
        <taxon>Thermodesulfobacteriota</taxon>
        <taxon>Desulfobacteria</taxon>
        <taxon>Desulfobacterales</taxon>
        <taxon>Desulfobacteraceae</taxon>
        <taxon>Desulfobotulus</taxon>
    </lineage>
</organism>
<dbReference type="Proteomes" id="UP001209681">
    <property type="component" value="Unassembled WGS sequence"/>
</dbReference>
<dbReference type="InterPro" id="IPR011551">
    <property type="entry name" value="NTP_PyrPHydrolase_MazG"/>
</dbReference>
<dbReference type="CDD" id="cd11529">
    <property type="entry name" value="NTP-PPase_MazG_Cterm"/>
    <property type="match status" value="1"/>
</dbReference>
<keyword evidence="3" id="KW-1185">Reference proteome</keyword>
<dbReference type="NCBIfam" id="TIGR00444">
    <property type="entry name" value="mazG"/>
    <property type="match status" value="1"/>
</dbReference>
<dbReference type="EMBL" id="JAPFPW010000001">
    <property type="protein sequence ID" value="MCW7752488.1"/>
    <property type="molecule type" value="Genomic_DNA"/>
</dbReference>
<dbReference type="EC" id="3.6.1.9" evidence="2"/>
<dbReference type="GO" id="GO:0047429">
    <property type="term" value="F:nucleoside triphosphate diphosphatase activity"/>
    <property type="evidence" value="ECO:0007669"/>
    <property type="project" value="UniProtKB-EC"/>
</dbReference>
<proteinExistence type="predicted"/>
<dbReference type="Gene3D" id="1.10.287.1080">
    <property type="entry name" value="MazG-like"/>
    <property type="match status" value="2"/>
</dbReference>
<evidence type="ECO:0000259" key="1">
    <source>
        <dbReference type="Pfam" id="PF03819"/>
    </source>
</evidence>
<evidence type="ECO:0000313" key="3">
    <source>
        <dbReference type="Proteomes" id="UP001209681"/>
    </source>
</evidence>
<dbReference type="RefSeq" id="WP_265423355.1">
    <property type="nucleotide sequence ID" value="NZ_JAPFPW010000001.1"/>
</dbReference>